<name>A0A179UZW8_BLAGS</name>
<reference evidence="7" key="1">
    <citation type="journal article" date="2015" name="PLoS Genet.">
        <title>The dynamic genome and transcriptome of the human fungal pathogen Blastomyces and close relative Emmonsia.</title>
        <authorList>
            <person name="Munoz J.F."/>
            <person name="Gauthier G.M."/>
            <person name="Desjardins C.A."/>
            <person name="Gallo J.E."/>
            <person name="Holder J."/>
            <person name="Sullivan T.D."/>
            <person name="Marty A.J."/>
            <person name="Carmen J.C."/>
            <person name="Chen Z."/>
            <person name="Ding L."/>
            <person name="Gujja S."/>
            <person name="Magrini V."/>
            <person name="Misas E."/>
            <person name="Mitreva M."/>
            <person name="Priest M."/>
            <person name="Saif S."/>
            <person name="Whiston E.A."/>
            <person name="Young S."/>
            <person name="Zeng Q."/>
            <person name="Goldman W.E."/>
            <person name="Mardis E.R."/>
            <person name="Taylor J.W."/>
            <person name="McEwen J.G."/>
            <person name="Clay O.K."/>
            <person name="Klein B.S."/>
            <person name="Cuomo C.A."/>
        </authorList>
    </citation>
    <scope>NUCLEOTIDE SEQUENCE [LARGE SCALE GENOMIC DNA]</scope>
    <source>
        <strain evidence="7">SLH14081</strain>
    </source>
</reference>
<dbReference type="Gene3D" id="3.30.300.30">
    <property type="match status" value="1"/>
</dbReference>
<evidence type="ECO:0000256" key="2">
    <source>
        <dbReference type="ARBA" id="ARBA00022553"/>
    </source>
</evidence>
<gene>
    <name evidence="6" type="ORF">BDBG_07996</name>
</gene>
<dbReference type="InterPro" id="IPR042099">
    <property type="entry name" value="ANL_N_sf"/>
</dbReference>
<evidence type="ECO:0000256" key="4">
    <source>
        <dbReference type="SAM" id="MobiDB-lite"/>
    </source>
</evidence>
<keyword evidence="3" id="KW-0436">Ligase</keyword>
<evidence type="ECO:0000259" key="5">
    <source>
        <dbReference type="Pfam" id="PF00501"/>
    </source>
</evidence>
<dbReference type="InterPro" id="IPR000873">
    <property type="entry name" value="AMP-dep_synth/lig_dom"/>
</dbReference>
<keyword evidence="2" id="KW-0597">Phosphoprotein</keyword>
<dbReference type="STRING" id="559298.A0A179UZW8"/>
<dbReference type="InterPro" id="IPR045851">
    <property type="entry name" value="AMP-bd_C_sf"/>
</dbReference>
<dbReference type="Proteomes" id="UP000002038">
    <property type="component" value="Unassembled WGS sequence"/>
</dbReference>
<dbReference type="GO" id="GO:0005737">
    <property type="term" value="C:cytoplasm"/>
    <property type="evidence" value="ECO:0007669"/>
    <property type="project" value="TreeGrafter"/>
</dbReference>
<dbReference type="SUPFAM" id="SSF56801">
    <property type="entry name" value="Acetyl-CoA synthetase-like"/>
    <property type="match status" value="1"/>
</dbReference>
<dbReference type="SUPFAM" id="SSF52777">
    <property type="entry name" value="CoA-dependent acyltransferases"/>
    <property type="match status" value="1"/>
</dbReference>
<dbReference type="Gene3D" id="3.30.559.30">
    <property type="entry name" value="Nonribosomal peptide synthetase, condensation domain"/>
    <property type="match status" value="1"/>
</dbReference>
<organism evidence="6 7">
    <name type="scientific">Blastomyces gilchristii (strain SLH14081)</name>
    <name type="common">Blastomyces dermatitidis</name>
    <dbReference type="NCBI Taxonomy" id="559298"/>
    <lineage>
        <taxon>Eukaryota</taxon>
        <taxon>Fungi</taxon>
        <taxon>Dikarya</taxon>
        <taxon>Ascomycota</taxon>
        <taxon>Pezizomycotina</taxon>
        <taxon>Eurotiomycetes</taxon>
        <taxon>Eurotiomycetidae</taxon>
        <taxon>Onygenales</taxon>
        <taxon>Ajellomycetaceae</taxon>
        <taxon>Blastomyces</taxon>
    </lineage>
</organism>
<dbReference type="CDD" id="cd05918">
    <property type="entry name" value="A_NRPS_SidN3_like"/>
    <property type="match status" value="1"/>
</dbReference>
<dbReference type="PANTHER" id="PTHR45527">
    <property type="entry name" value="NONRIBOSOMAL PEPTIDE SYNTHETASE"/>
    <property type="match status" value="1"/>
</dbReference>
<dbReference type="PANTHER" id="PTHR45527:SF3">
    <property type="entry name" value="SIDEROPHORE SYNTHETASE (EUROFUNG)"/>
    <property type="match status" value="1"/>
</dbReference>
<dbReference type="GeneID" id="8508721"/>
<protein>
    <submittedName>
        <fullName evidence="6">Lysergyl peptide synthetase LpsB</fullName>
    </submittedName>
</protein>
<dbReference type="VEuPathDB" id="FungiDB:BDBG_07996"/>
<dbReference type="GO" id="GO:0043041">
    <property type="term" value="P:amino acid activation for nonribosomal peptide biosynthetic process"/>
    <property type="evidence" value="ECO:0007669"/>
    <property type="project" value="TreeGrafter"/>
</dbReference>
<dbReference type="KEGG" id="bgh:BDBG_07996"/>
<dbReference type="PROSITE" id="PS00455">
    <property type="entry name" value="AMP_BINDING"/>
    <property type="match status" value="1"/>
</dbReference>
<proteinExistence type="predicted"/>
<accession>A0A179UZW8</accession>
<keyword evidence="1" id="KW-0596">Phosphopantetheine</keyword>
<dbReference type="Gene3D" id="3.40.50.12780">
    <property type="entry name" value="N-terminal domain of ligase-like"/>
    <property type="match status" value="1"/>
</dbReference>
<feature type="region of interest" description="Disordered" evidence="4">
    <location>
        <begin position="860"/>
        <end position="882"/>
    </location>
</feature>
<dbReference type="EMBL" id="GG657468">
    <property type="protein sequence ID" value="OAT12677.1"/>
    <property type="molecule type" value="Genomic_DNA"/>
</dbReference>
<evidence type="ECO:0000313" key="7">
    <source>
        <dbReference type="Proteomes" id="UP000002038"/>
    </source>
</evidence>
<evidence type="ECO:0000256" key="1">
    <source>
        <dbReference type="ARBA" id="ARBA00022450"/>
    </source>
</evidence>
<dbReference type="AlphaFoldDB" id="A0A179UZW8"/>
<dbReference type="GO" id="GO:0016874">
    <property type="term" value="F:ligase activity"/>
    <property type="evidence" value="ECO:0007669"/>
    <property type="project" value="UniProtKB-KW"/>
</dbReference>
<dbReference type="GO" id="GO:0031177">
    <property type="term" value="F:phosphopantetheine binding"/>
    <property type="evidence" value="ECO:0007669"/>
    <property type="project" value="TreeGrafter"/>
</dbReference>
<dbReference type="Pfam" id="PF00501">
    <property type="entry name" value="AMP-binding"/>
    <property type="match status" value="1"/>
</dbReference>
<evidence type="ECO:0000256" key="3">
    <source>
        <dbReference type="ARBA" id="ARBA00022598"/>
    </source>
</evidence>
<sequence>MPKDKLLLKPFFSFIILSLTWKKSHFINWKLARSCRGNRLTIHFCTMAPSILENDTFAPYQSNTSSSKSVLHEPANHVPSEIGHLELVLSEGPETLEHILTTNTNGAVRHGNHAGADNTFKILQLAWALTTCCFTSANSLLFDWDPNSGVSCLKALSTGQGSQFGNRLLSIEPDDSLPQVLRKLATLQRGAVEYASSKQNGSSDAEISPDLFATAFRYQNASTLNSEKNSEADVFLDITHAKDGQLFAQLAFSKQTISEPLALSVLHTFNHALTSIRMSPDITVEEVNMCSAHDRQHITQLTSHVSESNERCLHDMVLEHSRTNPDAMAVVSWDGDLTYGELDDLTSRLSHHLVDLGVGPEVFVLSCFKKSTWAIVSRLAILRAGGAYISIDAADPPAYLNSVIQRANAKIMLTVAEFSSQFQGLVPNIVELSKEGILSLPKQVEPACTTVRPNNACLILFTSGSTGEPKGIIQEHRTYATAVRDYSRILGLNAGTRMYQFDDYAFDISNNDYLVPLSVGGCCCVPHPQKAIHVLTRHMNDLGANISFLTPTVAIQLGPEDVPGLKILCIGGEPPSNDLLSKWAGKVKLVNQYGMGEVATFCTYNDDMSPGSGTNVGRTGTGAAWVVSPSCPDRLMPVGAVGEMIMEGPHLARGYLDQISRKSEAGFLQCTPKWLHELHPERASSARLYRSGDLVKYNHDGTLTYVGRKDTLLKIDGGRVDAIEVEYTARKCLSPEDSIVVDLLGAIDGVESPILTAFLYLADNPMNLSSKAWPNEPITFRTINENHSAYSKVELIKKAIGATLPEIQIPTLFLLVDRIPRTKSNKTDRRKLHMLGQSYYMPKREVFSPGARDGIPKPATHIPPKEVPVSNGHGVNGAKKRQVKNSTVTSIWRKFWNIVHFVR</sequence>
<dbReference type="InterPro" id="IPR020845">
    <property type="entry name" value="AMP-binding_CS"/>
</dbReference>
<dbReference type="OrthoDB" id="416786at2759"/>
<dbReference type="GO" id="GO:0044550">
    <property type="term" value="P:secondary metabolite biosynthetic process"/>
    <property type="evidence" value="ECO:0007669"/>
    <property type="project" value="TreeGrafter"/>
</dbReference>
<evidence type="ECO:0000313" key="6">
    <source>
        <dbReference type="EMBL" id="OAT12677.1"/>
    </source>
</evidence>
<keyword evidence="7" id="KW-1185">Reference proteome</keyword>
<dbReference type="RefSeq" id="XP_031580498.1">
    <property type="nucleotide sequence ID" value="XM_031723352.1"/>
</dbReference>
<feature type="domain" description="AMP-dependent synthetase/ligase" evidence="5">
    <location>
        <begin position="320"/>
        <end position="656"/>
    </location>
</feature>